<evidence type="ECO:0000313" key="2">
    <source>
        <dbReference type="Proteomes" id="UP000321638"/>
    </source>
</evidence>
<name>A0A5C8P8Y2_9HYPH</name>
<comment type="caution">
    <text evidence="1">The sequence shown here is derived from an EMBL/GenBank/DDBJ whole genome shotgun (WGS) entry which is preliminary data.</text>
</comment>
<dbReference type="Pfam" id="PF20089">
    <property type="entry name" value="DUF6481"/>
    <property type="match status" value="1"/>
</dbReference>
<sequence length="115" mass="12233">MRDRETSLAERLTTAATATQARLLRARAGDPSTSPGFARQQEARRAAAMARDVRIAERKAARRAAEALAAAARAAATAAQRAAHDAEAKARDAALEAEHKAARDARYAARKARGK</sequence>
<accession>A0A5C8P8Y2</accession>
<gene>
    <name evidence="1" type="ORF">FHP25_35165</name>
</gene>
<dbReference type="InterPro" id="IPR045510">
    <property type="entry name" value="DUF6481"/>
</dbReference>
<dbReference type="AlphaFoldDB" id="A0A5C8P8Y2"/>
<organism evidence="1 2">
    <name type="scientific">Vineibacter terrae</name>
    <dbReference type="NCBI Taxonomy" id="2586908"/>
    <lineage>
        <taxon>Bacteria</taxon>
        <taxon>Pseudomonadati</taxon>
        <taxon>Pseudomonadota</taxon>
        <taxon>Alphaproteobacteria</taxon>
        <taxon>Hyphomicrobiales</taxon>
        <taxon>Vineibacter</taxon>
    </lineage>
</organism>
<proteinExistence type="predicted"/>
<protein>
    <submittedName>
        <fullName evidence="1">Uncharacterized protein</fullName>
    </submittedName>
</protein>
<reference evidence="1 2" key="1">
    <citation type="submission" date="2019-06" db="EMBL/GenBank/DDBJ databases">
        <title>New taxonomy in bacterial strain CC-CFT640, isolated from vineyard.</title>
        <authorList>
            <person name="Lin S.-Y."/>
            <person name="Tsai C.-F."/>
            <person name="Young C.-C."/>
        </authorList>
    </citation>
    <scope>NUCLEOTIDE SEQUENCE [LARGE SCALE GENOMIC DNA]</scope>
    <source>
        <strain evidence="1 2">CC-CFT640</strain>
    </source>
</reference>
<dbReference type="RefSeq" id="WP_147851687.1">
    <property type="nucleotide sequence ID" value="NZ_VDUZ01000062.1"/>
</dbReference>
<keyword evidence="2" id="KW-1185">Reference proteome</keyword>
<dbReference type="EMBL" id="VDUZ01000062">
    <property type="protein sequence ID" value="TXL70269.1"/>
    <property type="molecule type" value="Genomic_DNA"/>
</dbReference>
<dbReference type="Proteomes" id="UP000321638">
    <property type="component" value="Unassembled WGS sequence"/>
</dbReference>
<evidence type="ECO:0000313" key="1">
    <source>
        <dbReference type="EMBL" id="TXL70269.1"/>
    </source>
</evidence>